<keyword evidence="1" id="KW-0808">Transferase</keyword>
<dbReference type="PATRIC" id="fig|1217703.3.peg.1291"/>
<dbReference type="RefSeq" id="WP_005186526.1">
    <property type="nucleotide sequence ID" value="NZ_KB850049.1"/>
</dbReference>
<keyword evidence="2" id="KW-0012">Acyltransferase</keyword>
<reference evidence="4 5" key="1">
    <citation type="submission" date="2013-02" db="EMBL/GenBank/DDBJ databases">
        <title>The Genome Sequence of Acinetobacter sp. ANC 4105.</title>
        <authorList>
            <consortium name="The Broad Institute Genome Sequencing Platform"/>
            <consortium name="The Broad Institute Genome Sequencing Center for Infectious Disease"/>
            <person name="Cerqueira G."/>
            <person name="Feldgarden M."/>
            <person name="Courvalin P."/>
            <person name="Perichon B."/>
            <person name="Grillot-Courvalin C."/>
            <person name="Clermont D."/>
            <person name="Rocha E."/>
            <person name="Yoon E.-J."/>
            <person name="Nemec A."/>
            <person name="Walker B."/>
            <person name="Young S.K."/>
            <person name="Zeng Q."/>
            <person name="Gargeya S."/>
            <person name="Fitzgerald M."/>
            <person name="Haas B."/>
            <person name="Abouelleil A."/>
            <person name="Alvarado L."/>
            <person name="Arachchi H.M."/>
            <person name="Berlin A.M."/>
            <person name="Chapman S.B."/>
            <person name="Dewar J."/>
            <person name="Goldberg J."/>
            <person name="Griggs A."/>
            <person name="Gujja S."/>
            <person name="Hansen M."/>
            <person name="Howarth C."/>
            <person name="Imamovic A."/>
            <person name="Larimer J."/>
            <person name="McCowan C."/>
            <person name="Murphy C."/>
            <person name="Neiman D."/>
            <person name="Pearson M."/>
            <person name="Priest M."/>
            <person name="Roberts A."/>
            <person name="Saif S."/>
            <person name="Shea T."/>
            <person name="Sisk P."/>
            <person name="Sykes S."/>
            <person name="Wortman J."/>
            <person name="Nusbaum C."/>
            <person name="Birren B."/>
        </authorList>
    </citation>
    <scope>NUCLEOTIDE SEQUENCE [LARGE SCALE GENOMIC DNA]</scope>
    <source>
        <strain evidence="4 5">ANC 4105</strain>
    </source>
</reference>
<keyword evidence="5" id="KW-1185">Reference proteome</keyword>
<dbReference type="SUPFAM" id="SSF55729">
    <property type="entry name" value="Acyl-CoA N-acyltransferases (Nat)"/>
    <property type="match status" value="1"/>
</dbReference>
<dbReference type="HOGENOM" id="CLU_108859_2_1_6"/>
<dbReference type="eggNOG" id="COG0456">
    <property type="taxonomic scope" value="Bacteria"/>
</dbReference>
<feature type="domain" description="N-acetyltransferase" evidence="3">
    <location>
        <begin position="2"/>
        <end position="142"/>
    </location>
</feature>
<evidence type="ECO:0000313" key="4">
    <source>
        <dbReference type="EMBL" id="ENW94416.1"/>
    </source>
</evidence>
<dbReference type="Pfam" id="PF00583">
    <property type="entry name" value="Acetyltransf_1"/>
    <property type="match status" value="1"/>
</dbReference>
<sequence>MYSIQCVLWKLLSQVQQDQLKTLLLEADPSWVEIETYLFDSKIFVILNDQAEIIAQLCLLETGDQAEIKNLTVADGYQGQGLAKALIQHVIESAKQLDTHTLWVKTGNSSLNQLALYQKCGFRLSHIERDVFKDYPEPIYENGIACLDQVVLGIVLR</sequence>
<comment type="caution">
    <text evidence="4">The sequence shown here is derived from an EMBL/GenBank/DDBJ whole genome shotgun (WGS) entry which is preliminary data.</text>
</comment>
<dbReference type="InterPro" id="IPR000182">
    <property type="entry name" value="GNAT_dom"/>
</dbReference>
<evidence type="ECO:0000256" key="2">
    <source>
        <dbReference type="ARBA" id="ARBA00023315"/>
    </source>
</evidence>
<dbReference type="EMBL" id="APRL01000010">
    <property type="protein sequence ID" value="ENW94416.1"/>
    <property type="molecule type" value="Genomic_DNA"/>
</dbReference>
<dbReference type="InterPro" id="IPR050832">
    <property type="entry name" value="Bact_Acetyltransf"/>
</dbReference>
<dbReference type="CDD" id="cd04301">
    <property type="entry name" value="NAT_SF"/>
    <property type="match status" value="1"/>
</dbReference>
<evidence type="ECO:0000256" key="1">
    <source>
        <dbReference type="ARBA" id="ARBA00022679"/>
    </source>
</evidence>
<organism evidence="4 5">
    <name type="scientific">Acinetobacter dispersus</name>
    <dbReference type="NCBI Taxonomy" id="70348"/>
    <lineage>
        <taxon>Bacteria</taxon>
        <taxon>Pseudomonadati</taxon>
        <taxon>Pseudomonadota</taxon>
        <taxon>Gammaproteobacteria</taxon>
        <taxon>Moraxellales</taxon>
        <taxon>Moraxellaceae</taxon>
        <taxon>Acinetobacter</taxon>
    </lineage>
</organism>
<evidence type="ECO:0000313" key="5">
    <source>
        <dbReference type="Proteomes" id="UP000013261"/>
    </source>
</evidence>
<name>N9MUN5_9GAMM</name>
<dbReference type="OrthoDB" id="9813917at2"/>
<dbReference type="PROSITE" id="PS51186">
    <property type="entry name" value="GNAT"/>
    <property type="match status" value="1"/>
</dbReference>
<protein>
    <recommendedName>
        <fullName evidence="3">N-acetyltransferase domain-containing protein</fullName>
    </recommendedName>
</protein>
<dbReference type="Proteomes" id="UP000013261">
    <property type="component" value="Unassembled WGS sequence"/>
</dbReference>
<gene>
    <name evidence="4" type="ORF">F904_01342</name>
</gene>
<dbReference type="AlphaFoldDB" id="N9MUN5"/>
<proteinExistence type="predicted"/>
<accession>N9MUN5</accession>
<dbReference type="Gene3D" id="3.40.630.30">
    <property type="match status" value="1"/>
</dbReference>
<dbReference type="PANTHER" id="PTHR43877">
    <property type="entry name" value="AMINOALKYLPHOSPHONATE N-ACETYLTRANSFERASE-RELATED-RELATED"/>
    <property type="match status" value="1"/>
</dbReference>
<dbReference type="InterPro" id="IPR016181">
    <property type="entry name" value="Acyl_CoA_acyltransferase"/>
</dbReference>
<evidence type="ECO:0000259" key="3">
    <source>
        <dbReference type="PROSITE" id="PS51186"/>
    </source>
</evidence>
<dbReference type="GO" id="GO:0016747">
    <property type="term" value="F:acyltransferase activity, transferring groups other than amino-acyl groups"/>
    <property type="evidence" value="ECO:0007669"/>
    <property type="project" value="InterPro"/>
</dbReference>